<dbReference type="SUPFAM" id="SSF48619">
    <property type="entry name" value="Phospholipase A2, PLA2"/>
    <property type="match status" value="1"/>
</dbReference>
<reference evidence="5" key="2">
    <citation type="submission" date="2025-09" db="UniProtKB">
        <authorList>
            <consortium name="Ensembl"/>
        </authorList>
    </citation>
    <scope>IDENTIFICATION</scope>
</reference>
<evidence type="ECO:0000313" key="6">
    <source>
        <dbReference type="Proteomes" id="UP000694408"/>
    </source>
</evidence>
<dbReference type="Ensembl" id="ENSJHYT00000010531.1">
    <property type="protein sequence ID" value="ENSJHYP00000008677.1"/>
    <property type="gene ID" value="ENSJHYG00000006881.1"/>
</dbReference>
<keyword evidence="2" id="KW-0964">Secreted</keyword>
<dbReference type="InterPro" id="IPR033113">
    <property type="entry name" value="PLA2_histidine"/>
</dbReference>
<evidence type="ECO:0000256" key="2">
    <source>
        <dbReference type="ARBA" id="ARBA00022525"/>
    </source>
</evidence>
<dbReference type="GO" id="GO:0050482">
    <property type="term" value="P:arachidonate secretion"/>
    <property type="evidence" value="ECO:0007669"/>
    <property type="project" value="InterPro"/>
</dbReference>
<dbReference type="GO" id="GO:0005576">
    <property type="term" value="C:extracellular region"/>
    <property type="evidence" value="ECO:0007669"/>
    <property type="project" value="UniProtKB-SubCell"/>
</dbReference>
<feature type="domain" description="Phospholipase A2-like central" evidence="4">
    <location>
        <begin position="77"/>
        <end position="125"/>
    </location>
</feature>
<dbReference type="GO" id="GO:0004623">
    <property type="term" value="F:phospholipase A2 activity"/>
    <property type="evidence" value="ECO:0007669"/>
    <property type="project" value="InterPro"/>
</dbReference>
<dbReference type="InterPro" id="IPR036444">
    <property type="entry name" value="PLipase_A2_dom_sf"/>
</dbReference>
<organism evidence="5 6">
    <name type="scientific">Junco hyemalis</name>
    <name type="common">Dark-eyed junco</name>
    <dbReference type="NCBI Taxonomy" id="40217"/>
    <lineage>
        <taxon>Eukaryota</taxon>
        <taxon>Metazoa</taxon>
        <taxon>Chordata</taxon>
        <taxon>Craniata</taxon>
        <taxon>Vertebrata</taxon>
        <taxon>Euteleostomi</taxon>
        <taxon>Archelosauria</taxon>
        <taxon>Archosauria</taxon>
        <taxon>Dinosauria</taxon>
        <taxon>Saurischia</taxon>
        <taxon>Theropoda</taxon>
        <taxon>Coelurosauria</taxon>
        <taxon>Aves</taxon>
        <taxon>Neognathae</taxon>
        <taxon>Neoaves</taxon>
        <taxon>Telluraves</taxon>
        <taxon>Australaves</taxon>
        <taxon>Passeriformes</taxon>
        <taxon>Passerellidae</taxon>
        <taxon>Junco</taxon>
    </lineage>
</organism>
<evidence type="ECO:0000256" key="1">
    <source>
        <dbReference type="ARBA" id="ARBA00004613"/>
    </source>
</evidence>
<proteinExistence type="predicted"/>
<dbReference type="Gene3D" id="1.20.90.10">
    <property type="entry name" value="Phospholipase A2 domain"/>
    <property type="match status" value="1"/>
</dbReference>
<evidence type="ECO:0000256" key="3">
    <source>
        <dbReference type="SAM" id="MobiDB-lite"/>
    </source>
</evidence>
<dbReference type="PROSITE" id="PS00118">
    <property type="entry name" value="PA2_HIS"/>
    <property type="match status" value="1"/>
</dbReference>
<name>A0A8C5IV52_JUNHY</name>
<comment type="subcellular location">
    <subcellularLocation>
        <location evidence="1">Secreted</location>
    </subcellularLocation>
</comment>
<sequence length="152" mass="17093">MPSTWWPASTPWASSWVSRARLTGENSVPAPCPGGPDGAVPTCRRCSRCHPAQRLPGHPQGRAPVRAHGGSPRFPAGEHRDTDRCCREHDHCQHVIHPFTARYGYRNLRWHTISHCDCDLRTQLLCETCSTQRATPSNKGRRSIHFHQATML</sequence>
<protein>
    <recommendedName>
        <fullName evidence="4">Phospholipase A2-like central domain-containing protein</fullName>
    </recommendedName>
</protein>
<evidence type="ECO:0000259" key="4">
    <source>
        <dbReference type="Pfam" id="PF05826"/>
    </source>
</evidence>
<dbReference type="GO" id="GO:0006644">
    <property type="term" value="P:phospholipid metabolic process"/>
    <property type="evidence" value="ECO:0007669"/>
    <property type="project" value="InterPro"/>
</dbReference>
<reference evidence="5" key="1">
    <citation type="submission" date="2025-08" db="UniProtKB">
        <authorList>
            <consortium name="Ensembl"/>
        </authorList>
    </citation>
    <scope>IDENTIFICATION</scope>
</reference>
<dbReference type="Pfam" id="PF05826">
    <property type="entry name" value="Phospholip_A2_2"/>
    <property type="match status" value="1"/>
</dbReference>
<dbReference type="InterPro" id="IPR016090">
    <property type="entry name" value="PLA2-like_dom"/>
</dbReference>
<dbReference type="PANTHER" id="PTHR12253">
    <property type="entry name" value="RH14732P"/>
    <property type="match status" value="1"/>
</dbReference>
<dbReference type="Proteomes" id="UP000694408">
    <property type="component" value="Unplaced"/>
</dbReference>
<evidence type="ECO:0000313" key="5">
    <source>
        <dbReference type="Ensembl" id="ENSJHYP00000008677.1"/>
    </source>
</evidence>
<keyword evidence="6" id="KW-1185">Reference proteome</keyword>
<dbReference type="AlphaFoldDB" id="A0A8C5IV52"/>
<accession>A0A8C5IV52</accession>
<feature type="region of interest" description="Disordered" evidence="3">
    <location>
        <begin position="57"/>
        <end position="76"/>
    </location>
</feature>